<dbReference type="Gene3D" id="3.30.40.10">
    <property type="entry name" value="Zinc/RING finger domain, C3HC4 (zinc finger)"/>
    <property type="match status" value="1"/>
</dbReference>
<dbReference type="InterPro" id="IPR013083">
    <property type="entry name" value="Znf_RING/FYVE/PHD"/>
</dbReference>
<keyword evidence="3" id="KW-0472">Membrane</keyword>
<evidence type="ECO:0000256" key="1">
    <source>
        <dbReference type="PROSITE-ProRule" id="PRU00175"/>
    </source>
</evidence>
<dbReference type="GO" id="GO:0008270">
    <property type="term" value="F:zinc ion binding"/>
    <property type="evidence" value="ECO:0007669"/>
    <property type="project" value="UniProtKB-KW"/>
</dbReference>
<feature type="transmembrane region" description="Helical" evidence="3">
    <location>
        <begin position="12"/>
        <end position="30"/>
    </location>
</feature>
<dbReference type="OrthoDB" id="10251219at2759"/>
<protein>
    <recommendedName>
        <fullName evidence="4">RING-type domain-containing protein</fullName>
    </recommendedName>
</protein>
<feature type="domain" description="RING-type" evidence="4">
    <location>
        <begin position="340"/>
        <end position="375"/>
    </location>
</feature>
<gene>
    <name evidence="5" type="ORF">GUITHDRAFT_141433</name>
</gene>
<dbReference type="AlphaFoldDB" id="L1J136"/>
<dbReference type="PANTHER" id="PTHR22996:SF0">
    <property type="entry name" value="RE60872P-RELATED"/>
    <property type="match status" value="1"/>
</dbReference>
<organism evidence="5">
    <name type="scientific">Guillardia theta (strain CCMP2712)</name>
    <name type="common">Cryptophyte</name>
    <dbReference type="NCBI Taxonomy" id="905079"/>
    <lineage>
        <taxon>Eukaryota</taxon>
        <taxon>Cryptophyceae</taxon>
        <taxon>Pyrenomonadales</taxon>
        <taxon>Geminigeraceae</taxon>
        <taxon>Guillardia</taxon>
    </lineage>
</organism>
<keyword evidence="7" id="KW-1185">Reference proteome</keyword>
<dbReference type="EnsemblProtists" id="EKX42236">
    <property type="protein sequence ID" value="EKX42236"/>
    <property type="gene ID" value="GUITHDRAFT_141433"/>
</dbReference>
<dbReference type="PANTHER" id="PTHR22996">
    <property type="entry name" value="MAHOGUNIN"/>
    <property type="match status" value="1"/>
</dbReference>
<dbReference type="InterPro" id="IPR001841">
    <property type="entry name" value="Znf_RING"/>
</dbReference>
<evidence type="ECO:0000256" key="2">
    <source>
        <dbReference type="SAM" id="MobiDB-lite"/>
    </source>
</evidence>
<dbReference type="GO" id="GO:0016567">
    <property type="term" value="P:protein ubiquitination"/>
    <property type="evidence" value="ECO:0007669"/>
    <property type="project" value="TreeGrafter"/>
</dbReference>
<feature type="region of interest" description="Disordered" evidence="2">
    <location>
        <begin position="386"/>
        <end position="415"/>
    </location>
</feature>
<dbReference type="Proteomes" id="UP000011087">
    <property type="component" value="Unassembled WGS sequence"/>
</dbReference>
<accession>L1J136</accession>
<evidence type="ECO:0000313" key="6">
    <source>
        <dbReference type="EnsemblProtists" id="EKX42236"/>
    </source>
</evidence>
<dbReference type="PROSITE" id="PS50089">
    <property type="entry name" value="ZF_RING_2"/>
    <property type="match status" value="1"/>
</dbReference>
<keyword evidence="3" id="KW-1133">Transmembrane helix</keyword>
<reference evidence="5 7" key="1">
    <citation type="journal article" date="2012" name="Nature">
        <title>Algal genomes reveal evolutionary mosaicism and the fate of nucleomorphs.</title>
        <authorList>
            <consortium name="DOE Joint Genome Institute"/>
            <person name="Curtis B.A."/>
            <person name="Tanifuji G."/>
            <person name="Burki F."/>
            <person name="Gruber A."/>
            <person name="Irimia M."/>
            <person name="Maruyama S."/>
            <person name="Arias M.C."/>
            <person name="Ball S.G."/>
            <person name="Gile G.H."/>
            <person name="Hirakawa Y."/>
            <person name="Hopkins J.F."/>
            <person name="Kuo A."/>
            <person name="Rensing S.A."/>
            <person name="Schmutz J."/>
            <person name="Symeonidi A."/>
            <person name="Elias M."/>
            <person name="Eveleigh R.J."/>
            <person name="Herman E.K."/>
            <person name="Klute M.J."/>
            <person name="Nakayama T."/>
            <person name="Obornik M."/>
            <person name="Reyes-Prieto A."/>
            <person name="Armbrust E.V."/>
            <person name="Aves S.J."/>
            <person name="Beiko R.G."/>
            <person name="Coutinho P."/>
            <person name="Dacks J.B."/>
            <person name="Durnford D.G."/>
            <person name="Fast N.M."/>
            <person name="Green B.R."/>
            <person name="Grisdale C.J."/>
            <person name="Hempel F."/>
            <person name="Henrissat B."/>
            <person name="Hoppner M.P."/>
            <person name="Ishida K."/>
            <person name="Kim E."/>
            <person name="Koreny L."/>
            <person name="Kroth P.G."/>
            <person name="Liu Y."/>
            <person name="Malik S.B."/>
            <person name="Maier U.G."/>
            <person name="McRose D."/>
            <person name="Mock T."/>
            <person name="Neilson J.A."/>
            <person name="Onodera N.T."/>
            <person name="Poole A.M."/>
            <person name="Pritham E.J."/>
            <person name="Richards T.A."/>
            <person name="Rocap G."/>
            <person name="Roy S.W."/>
            <person name="Sarai C."/>
            <person name="Schaack S."/>
            <person name="Shirato S."/>
            <person name="Slamovits C.H."/>
            <person name="Spencer D.F."/>
            <person name="Suzuki S."/>
            <person name="Worden A.Z."/>
            <person name="Zauner S."/>
            <person name="Barry K."/>
            <person name="Bell C."/>
            <person name="Bharti A.K."/>
            <person name="Crow J.A."/>
            <person name="Grimwood J."/>
            <person name="Kramer R."/>
            <person name="Lindquist E."/>
            <person name="Lucas S."/>
            <person name="Salamov A."/>
            <person name="McFadden G.I."/>
            <person name="Lane C.E."/>
            <person name="Keeling P.J."/>
            <person name="Gray M.W."/>
            <person name="Grigoriev I.V."/>
            <person name="Archibald J.M."/>
        </authorList>
    </citation>
    <scope>NUCLEOTIDE SEQUENCE</scope>
    <source>
        <strain evidence="5 7">CCMP2712</strain>
    </source>
</reference>
<evidence type="ECO:0000256" key="3">
    <source>
        <dbReference type="SAM" id="Phobius"/>
    </source>
</evidence>
<keyword evidence="1" id="KW-0863">Zinc-finger</keyword>
<evidence type="ECO:0000259" key="4">
    <source>
        <dbReference type="PROSITE" id="PS50089"/>
    </source>
</evidence>
<dbReference type="GeneID" id="17298922"/>
<keyword evidence="3" id="KW-0812">Transmembrane</keyword>
<dbReference type="InterPro" id="IPR045194">
    <property type="entry name" value="MGRN1/RNF157-like"/>
</dbReference>
<dbReference type="SUPFAM" id="SSF57850">
    <property type="entry name" value="RING/U-box"/>
    <property type="match status" value="1"/>
</dbReference>
<dbReference type="SMART" id="SM00184">
    <property type="entry name" value="RING"/>
    <property type="match status" value="1"/>
</dbReference>
<keyword evidence="1" id="KW-0862">Zinc</keyword>
<dbReference type="RefSeq" id="XP_005829216.1">
    <property type="nucleotide sequence ID" value="XM_005829159.1"/>
</dbReference>
<name>L1J136_GUITC</name>
<reference evidence="7" key="2">
    <citation type="submission" date="2012-11" db="EMBL/GenBank/DDBJ databases">
        <authorList>
            <person name="Kuo A."/>
            <person name="Curtis B.A."/>
            <person name="Tanifuji G."/>
            <person name="Burki F."/>
            <person name="Gruber A."/>
            <person name="Irimia M."/>
            <person name="Maruyama S."/>
            <person name="Arias M.C."/>
            <person name="Ball S.G."/>
            <person name="Gile G.H."/>
            <person name="Hirakawa Y."/>
            <person name="Hopkins J.F."/>
            <person name="Rensing S.A."/>
            <person name="Schmutz J."/>
            <person name="Symeonidi A."/>
            <person name="Elias M."/>
            <person name="Eveleigh R.J."/>
            <person name="Herman E.K."/>
            <person name="Klute M.J."/>
            <person name="Nakayama T."/>
            <person name="Obornik M."/>
            <person name="Reyes-Prieto A."/>
            <person name="Armbrust E.V."/>
            <person name="Aves S.J."/>
            <person name="Beiko R.G."/>
            <person name="Coutinho P."/>
            <person name="Dacks J.B."/>
            <person name="Durnford D.G."/>
            <person name="Fast N.M."/>
            <person name="Green B.R."/>
            <person name="Grisdale C."/>
            <person name="Hempe F."/>
            <person name="Henrissat B."/>
            <person name="Hoppner M.P."/>
            <person name="Ishida K.-I."/>
            <person name="Kim E."/>
            <person name="Koreny L."/>
            <person name="Kroth P.G."/>
            <person name="Liu Y."/>
            <person name="Malik S.-B."/>
            <person name="Maier U.G."/>
            <person name="McRose D."/>
            <person name="Mock T."/>
            <person name="Neilson J.A."/>
            <person name="Onodera N.T."/>
            <person name="Poole A.M."/>
            <person name="Pritham E.J."/>
            <person name="Richards T.A."/>
            <person name="Rocap G."/>
            <person name="Roy S.W."/>
            <person name="Sarai C."/>
            <person name="Schaack S."/>
            <person name="Shirato S."/>
            <person name="Slamovits C.H."/>
            <person name="Spencer D.F."/>
            <person name="Suzuki S."/>
            <person name="Worden A.Z."/>
            <person name="Zauner S."/>
            <person name="Barry K."/>
            <person name="Bell C."/>
            <person name="Bharti A.K."/>
            <person name="Crow J.A."/>
            <person name="Grimwood J."/>
            <person name="Kramer R."/>
            <person name="Lindquist E."/>
            <person name="Lucas S."/>
            <person name="Salamov A."/>
            <person name="McFadden G.I."/>
            <person name="Lane C.E."/>
            <person name="Keeling P.J."/>
            <person name="Gray M.W."/>
            <person name="Grigoriev I.V."/>
            <person name="Archibald J.M."/>
        </authorList>
    </citation>
    <scope>NUCLEOTIDE SEQUENCE</scope>
    <source>
        <strain evidence="7">CCMP2712</strain>
    </source>
</reference>
<evidence type="ECO:0000313" key="7">
    <source>
        <dbReference type="Proteomes" id="UP000011087"/>
    </source>
</evidence>
<evidence type="ECO:0000313" key="5">
    <source>
        <dbReference type="EMBL" id="EKX42236.1"/>
    </source>
</evidence>
<reference evidence="6" key="3">
    <citation type="submission" date="2016-03" db="UniProtKB">
        <authorList>
            <consortium name="EnsemblProtists"/>
        </authorList>
    </citation>
    <scope>IDENTIFICATION</scope>
</reference>
<dbReference type="HOGENOM" id="CLU_662989_0_0_1"/>
<sequence>MLLLQAYTTFRLQDINLLIILLLLAIFGWFCDLCRRIFDTYELSVAVENGQLVRMGNQQTSLDELQTLWDTHMQQDLLRATETPTGAPVFQLSIPWSLTKSSIRMTHDSIELDYDSNLEVLAEMCWGANEGHLMKVVDCYNHPGAMIRSGRSKGALRKKKFGFFGVPYTAVDENEIELLNCCEPGDGRLDDPTSLRDMGRRWSEVMKFEVGRRRRTTIPCHSWRESENQTEGLTAPVEAHGGANMSGFPAALVIRVASINQQITLLDGTREMQGGRRKRVTQQQGGILVHLLDRKRDREPGGEYSETLQVVKSVVFTPSAAYITQEIYGEDESAEEENSCVICLSEPKAITLLPCRHFCVCKNCMERLQRCPVCRSQFTSYLKIEQASSSPSPQDFMEEEQSKPTDLVHGLDEFA</sequence>
<keyword evidence="1" id="KW-0479">Metal-binding</keyword>
<dbReference type="Pfam" id="PF13920">
    <property type="entry name" value="zf-C3HC4_3"/>
    <property type="match status" value="1"/>
</dbReference>
<dbReference type="PaxDb" id="55529-EKX42236"/>
<dbReference type="KEGG" id="gtt:GUITHDRAFT_141433"/>
<dbReference type="EMBL" id="JH993018">
    <property type="protein sequence ID" value="EKX42236.1"/>
    <property type="molecule type" value="Genomic_DNA"/>
</dbReference>
<dbReference type="GO" id="GO:0061630">
    <property type="term" value="F:ubiquitin protein ligase activity"/>
    <property type="evidence" value="ECO:0007669"/>
    <property type="project" value="UniProtKB-EC"/>
</dbReference>
<dbReference type="eggNOG" id="KOG4265">
    <property type="taxonomic scope" value="Eukaryota"/>
</dbReference>
<proteinExistence type="predicted"/>